<dbReference type="HOGENOM" id="CLU_2079501_0_0_2"/>
<keyword evidence="3" id="KW-1185">Reference proteome</keyword>
<evidence type="ECO:0000313" key="3">
    <source>
        <dbReference type="Proteomes" id="UP000000810"/>
    </source>
</evidence>
<reference evidence="2 4" key="5">
    <citation type="journal article" date="2012" name="Curr. Microbiol.">
        <title>Re-annotation of two hyperthermophilic archaea Pyrococcus abyssi GE5 and Pyrococcus furiosus DSM 3638.</title>
        <authorList>
            <person name="Gao J."/>
            <person name="Wang J."/>
        </authorList>
    </citation>
    <scope>GENOME REANNOTATION</scope>
    <source>
        <strain evidence="2">GE5</strain>
        <strain evidence="4">GE5 / Orsay</strain>
    </source>
</reference>
<reference evidence="1" key="1">
    <citation type="submission" date="1999-07" db="EMBL/GenBank/DDBJ databases">
        <authorList>
            <person name="Genoscope"/>
        </authorList>
    </citation>
    <scope>NUCLEOTIDE SEQUENCE</scope>
    <source>
        <strain evidence="1">Orsay</strain>
    </source>
</reference>
<dbReference type="EMBL" id="HE613800">
    <property type="protein sequence ID" value="CCE69869.1"/>
    <property type="molecule type" value="Genomic_DNA"/>
</dbReference>
<reference evidence="1" key="2">
    <citation type="journal article" date="2000" name="J. Mol. Biol.">
        <title>Archaeal homologs of eukaryotic methylation guide small nucleolar RNAs: lessons from the Pyrococcus genomes.</title>
        <authorList>
            <person name="Gaspin C."/>
            <person name="Cavaille J."/>
            <person name="Erauso G."/>
        </authorList>
    </citation>
    <scope>NUCLEOTIDE SEQUENCE</scope>
    <source>
        <strain evidence="1">Orsay</strain>
    </source>
</reference>
<sequence>MSQFTPTSDLARKAIDTVRKALPLFIPAPPIVHRDPEGYHIDVPILYMDFAVDRVHFNAETNAPFPKGSPVSSKVPPKSEEVVERMKAILEESRVLEACEFRKPERAWVVPWHGRAS</sequence>
<evidence type="ECO:0000313" key="2">
    <source>
        <dbReference type="EMBL" id="CCE69869.1"/>
    </source>
</evidence>
<dbReference type="AlphaFoldDB" id="Q9V1E2"/>
<dbReference type="Proteomes" id="UP000009139">
    <property type="component" value="Chromosome"/>
</dbReference>
<dbReference type="PATRIC" id="fig|272844.11.peg.513"/>
<accession>Q9V1E2</accession>
<dbReference type="eggNOG" id="arCOG07698">
    <property type="taxonomic scope" value="Archaea"/>
</dbReference>
<organism evidence="1 3">
    <name type="scientific">Pyrococcus abyssi (strain GE5 / Orsay)</name>
    <dbReference type="NCBI Taxonomy" id="272844"/>
    <lineage>
        <taxon>Archaea</taxon>
        <taxon>Methanobacteriati</taxon>
        <taxon>Methanobacteriota</taxon>
        <taxon>Thermococci</taxon>
        <taxon>Thermococcales</taxon>
        <taxon>Thermococcaceae</taxon>
        <taxon>Pyrococcus</taxon>
    </lineage>
</organism>
<evidence type="ECO:0000313" key="4">
    <source>
        <dbReference type="Proteomes" id="UP000009139"/>
    </source>
</evidence>
<dbReference type="Proteomes" id="UP000000810">
    <property type="component" value="Chromosome"/>
</dbReference>
<dbReference type="KEGG" id="pab:PAB0324"/>
<gene>
    <name evidence="1" type="ordered locus">PAB0324</name>
</gene>
<dbReference type="STRING" id="272844.PAB0324"/>
<reference evidence="1 3" key="4">
    <citation type="journal article" date="2003" name="Mol. Microbiol.">
        <title>An integrated analysis of the genome of the hyperthermophilic archaeon Pyrococcus abyssi.</title>
        <authorList>
            <person name="Cohen G."/>
            <person name="Barbe V."/>
            <person name="Flament D."/>
            <person name="Galperin M."/>
            <person name="Heilig R."/>
            <person name="Ripp R."/>
            <person name="Lecompte O."/>
            <person name="Prieur D."/>
            <person name="Poch O."/>
            <person name="Quellerou J."/>
            <person name="Thierry J.C."/>
            <person name="Van der Oost J."/>
            <person name="Weissenbach J."/>
            <person name="Zivanovic Y."/>
            <person name="Forterre P."/>
        </authorList>
    </citation>
    <scope>NUCLEOTIDE SEQUENCE [LARGE SCALE GENOMIC DNA]</scope>
    <source>
        <strain evidence="3">GE5 / Orsay</strain>
        <strain evidence="1">Orsay</strain>
    </source>
</reference>
<dbReference type="EMBL" id="AJ248284">
    <property type="protein sequence ID" value="CAB49407.1"/>
    <property type="molecule type" value="Genomic_DNA"/>
</dbReference>
<protein>
    <submittedName>
        <fullName evidence="1">Uncharacterized protein</fullName>
    </submittedName>
</protein>
<proteinExistence type="predicted"/>
<name>Q9V1E2_PYRAB</name>
<dbReference type="PIR" id="H75165">
    <property type="entry name" value="H75165"/>
</dbReference>
<evidence type="ECO:0000313" key="1">
    <source>
        <dbReference type="EMBL" id="CAB49407.1"/>
    </source>
</evidence>
<dbReference type="RefSeq" id="WP_010867609.1">
    <property type="nucleotide sequence ID" value="NC_000868.1"/>
</dbReference>
<reference evidence="1" key="3">
    <citation type="journal article" date="2001" name="Genome Res.">
        <title>Genome evolution at the genus level: comparison of three complete genomes of hyperthermophilic archaea.</title>
        <authorList>
            <person name="Lecompte O."/>
            <person name="Ripp R."/>
            <person name="Puzos-Barbe V."/>
            <person name="Duprat S."/>
            <person name="Heilig R."/>
            <person name="Dietrich J."/>
            <person name="Thierry J.C."/>
            <person name="Poch O."/>
        </authorList>
    </citation>
    <scope>NUCLEOTIDE SEQUENCE</scope>
    <source>
        <strain evidence="1">Orsay</strain>
    </source>
</reference>